<dbReference type="Proteomes" id="UP000634136">
    <property type="component" value="Unassembled WGS sequence"/>
</dbReference>
<dbReference type="AlphaFoldDB" id="A0A834TTI4"/>
<proteinExistence type="predicted"/>
<sequence length="87" mass="9532">MSWWSASGRSRRIAPLRRRPRRAGSRPTRAPRGGGTRIGLPAVPHWPLGRAPLLRRVGALDNGSSSDSPELSSIRIGNEGTKKRRQA</sequence>
<evidence type="ECO:0000256" key="1">
    <source>
        <dbReference type="SAM" id="MobiDB-lite"/>
    </source>
</evidence>
<organism evidence="2 3">
    <name type="scientific">Senna tora</name>
    <dbReference type="NCBI Taxonomy" id="362788"/>
    <lineage>
        <taxon>Eukaryota</taxon>
        <taxon>Viridiplantae</taxon>
        <taxon>Streptophyta</taxon>
        <taxon>Embryophyta</taxon>
        <taxon>Tracheophyta</taxon>
        <taxon>Spermatophyta</taxon>
        <taxon>Magnoliopsida</taxon>
        <taxon>eudicotyledons</taxon>
        <taxon>Gunneridae</taxon>
        <taxon>Pentapetalae</taxon>
        <taxon>rosids</taxon>
        <taxon>fabids</taxon>
        <taxon>Fabales</taxon>
        <taxon>Fabaceae</taxon>
        <taxon>Caesalpinioideae</taxon>
        <taxon>Cassia clade</taxon>
        <taxon>Senna</taxon>
    </lineage>
</organism>
<name>A0A834TTI4_9FABA</name>
<keyword evidence="3" id="KW-1185">Reference proteome</keyword>
<dbReference type="EMBL" id="JAAIUW010000006">
    <property type="protein sequence ID" value="KAF7827828.1"/>
    <property type="molecule type" value="Genomic_DNA"/>
</dbReference>
<evidence type="ECO:0000313" key="3">
    <source>
        <dbReference type="Proteomes" id="UP000634136"/>
    </source>
</evidence>
<accession>A0A834TTI4</accession>
<comment type="caution">
    <text evidence="2">The sequence shown here is derived from an EMBL/GenBank/DDBJ whole genome shotgun (WGS) entry which is preliminary data.</text>
</comment>
<gene>
    <name evidence="2" type="ORF">G2W53_018992</name>
</gene>
<feature type="region of interest" description="Disordered" evidence="1">
    <location>
        <begin position="1"/>
        <end position="45"/>
    </location>
</feature>
<feature type="compositionally biased region" description="Polar residues" evidence="1">
    <location>
        <begin position="62"/>
        <end position="71"/>
    </location>
</feature>
<feature type="compositionally biased region" description="Basic residues" evidence="1">
    <location>
        <begin position="9"/>
        <end position="24"/>
    </location>
</feature>
<reference evidence="2" key="1">
    <citation type="submission" date="2020-09" db="EMBL/GenBank/DDBJ databases">
        <title>Genome-Enabled Discovery of Anthraquinone Biosynthesis in Senna tora.</title>
        <authorList>
            <person name="Kang S.-H."/>
            <person name="Pandey R.P."/>
            <person name="Lee C.-M."/>
            <person name="Sim J.-S."/>
            <person name="Jeong J.-T."/>
            <person name="Choi B.-S."/>
            <person name="Jung M."/>
            <person name="Ginzburg D."/>
            <person name="Zhao K."/>
            <person name="Won S.Y."/>
            <person name="Oh T.-J."/>
            <person name="Yu Y."/>
            <person name="Kim N.-H."/>
            <person name="Lee O.R."/>
            <person name="Lee T.-H."/>
            <person name="Bashyal P."/>
            <person name="Kim T.-S."/>
            <person name="Lee W.-H."/>
            <person name="Kawkins C."/>
            <person name="Kim C.-K."/>
            <person name="Kim J.S."/>
            <person name="Ahn B.O."/>
            <person name="Rhee S.Y."/>
            <person name="Sohng J.K."/>
        </authorList>
    </citation>
    <scope>NUCLEOTIDE SEQUENCE</scope>
    <source>
        <tissue evidence="2">Leaf</tissue>
    </source>
</reference>
<evidence type="ECO:0000313" key="2">
    <source>
        <dbReference type="EMBL" id="KAF7827828.1"/>
    </source>
</evidence>
<feature type="region of interest" description="Disordered" evidence="1">
    <location>
        <begin position="59"/>
        <end position="87"/>
    </location>
</feature>
<protein>
    <submittedName>
        <fullName evidence="2">Protein NRT1/ PTR FAMILY 3.1</fullName>
    </submittedName>
</protein>